<protein>
    <submittedName>
        <fullName evidence="1">Uncharacterized protein</fullName>
    </submittedName>
</protein>
<accession>A0A4S3J3G9</accession>
<dbReference type="EMBL" id="SOSA01000817">
    <property type="protein sequence ID" value="THC88548.1"/>
    <property type="molecule type" value="Genomic_DNA"/>
</dbReference>
<proteinExistence type="predicted"/>
<dbReference type="Proteomes" id="UP000308092">
    <property type="component" value="Unassembled WGS sequence"/>
</dbReference>
<gene>
    <name evidence="1" type="ORF">EYZ11_012009</name>
</gene>
<dbReference type="AlphaFoldDB" id="A0A4S3J3G9"/>
<dbReference type="VEuPathDB" id="FungiDB:EYZ11_012009"/>
<keyword evidence="2" id="KW-1185">Reference proteome</keyword>
<organism evidence="1 2">
    <name type="scientific">Aspergillus tanneri</name>
    <dbReference type="NCBI Taxonomy" id="1220188"/>
    <lineage>
        <taxon>Eukaryota</taxon>
        <taxon>Fungi</taxon>
        <taxon>Dikarya</taxon>
        <taxon>Ascomycota</taxon>
        <taxon>Pezizomycotina</taxon>
        <taxon>Eurotiomycetes</taxon>
        <taxon>Eurotiomycetidae</taxon>
        <taxon>Eurotiales</taxon>
        <taxon>Aspergillaceae</taxon>
        <taxon>Aspergillus</taxon>
        <taxon>Aspergillus subgen. Circumdati</taxon>
    </lineage>
</organism>
<reference evidence="1 2" key="1">
    <citation type="submission" date="2019-03" db="EMBL/GenBank/DDBJ databases">
        <title>The genome sequence of a newly discovered highly antifungal drug resistant Aspergillus species, Aspergillus tanneri NIH 1004.</title>
        <authorList>
            <person name="Mounaud S."/>
            <person name="Singh I."/>
            <person name="Joardar V."/>
            <person name="Pakala S."/>
            <person name="Pakala S."/>
            <person name="Venepally P."/>
            <person name="Hoover J."/>
            <person name="Nierman W."/>
            <person name="Chung J."/>
            <person name="Losada L."/>
        </authorList>
    </citation>
    <scope>NUCLEOTIDE SEQUENCE [LARGE SCALE GENOMIC DNA]</scope>
    <source>
        <strain evidence="1 2">NIH1004</strain>
    </source>
</reference>
<name>A0A4S3J3G9_9EURO</name>
<comment type="caution">
    <text evidence="1">The sequence shown here is derived from an EMBL/GenBank/DDBJ whole genome shotgun (WGS) entry which is preliminary data.</text>
</comment>
<evidence type="ECO:0000313" key="1">
    <source>
        <dbReference type="EMBL" id="THC88548.1"/>
    </source>
</evidence>
<evidence type="ECO:0000313" key="2">
    <source>
        <dbReference type="Proteomes" id="UP000308092"/>
    </source>
</evidence>
<sequence length="32" mass="3576">MQAVTTQKDPKNDNVALEANHFIRPSYGAIFV</sequence>